<dbReference type="EC" id="2.7.4.25" evidence="8"/>
<comment type="caution">
    <text evidence="10">The sequence shown here is derived from an EMBL/GenBank/DDBJ whole genome shotgun (WGS) entry which is preliminary data.</text>
</comment>
<dbReference type="InterPro" id="IPR011994">
    <property type="entry name" value="Cytidylate_kinase_dom"/>
</dbReference>
<keyword evidence="3 8" id="KW-0547">Nucleotide-binding</keyword>
<dbReference type="GO" id="GO:0005524">
    <property type="term" value="F:ATP binding"/>
    <property type="evidence" value="ECO:0007669"/>
    <property type="project" value="UniProtKB-UniRule"/>
</dbReference>
<sequence>MRKLIIAVDGTAGSGKTETMQQVAQKINYHFIDTGLMYRAFTLLGLKRKINFNNRQEIIALIPDFNYEIRNNLVFLNGENVNDQLQTSDVLKEINKVTVIGEIRAMMVVKQRQISNVPGTIAIGRDITSVVLTNADLKIYLDCSSQIRAVRRYVQNLKNNILDMSVEQIEKMIIERDFNDKNRQDGPLTIVKDAWVIDNSNLTLDQTVDLIVERIKQIERGQHG</sequence>
<keyword evidence="11" id="KW-1185">Reference proteome</keyword>
<comment type="subcellular location">
    <subcellularLocation>
        <location evidence="8">Cytoplasm</location>
    </subcellularLocation>
</comment>
<dbReference type="RefSeq" id="WP_028126443.1">
    <property type="nucleotide sequence ID" value="NZ_PHNE01000004.1"/>
</dbReference>
<dbReference type="GO" id="GO:0006220">
    <property type="term" value="P:pyrimidine nucleotide metabolic process"/>
    <property type="evidence" value="ECO:0007669"/>
    <property type="project" value="UniProtKB-UniRule"/>
</dbReference>
<dbReference type="InterPro" id="IPR027417">
    <property type="entry name" value="P-loop_NTPase"/>
</dbReference>
<dbReference type="STRING" id="1399797.GCA_000518285_00371"/>
<dbReference type="Proteomes" id="UP000237865">
    <property type="component" value="Unassembled WGS sequence"/>
</dbReference>
<name>A0A2S5RD71_9MOLU</name>
<keyword evidence="8" id="KW-0963">Cytoplasm</keyword>
<comment type="catalytic activity">
    <reaction evidence="6 8">
        <text>dCMP + ATP = dCDP + ADP</text>
        <dbReference type="Rhea" id="RHEA:25094"/>
        <dbReference type="ChEBI" id="CHEBI:30616"/>
        <dbReference type="ChEBI" id="CHEBI:57566"/>
        <dbReference type="ChEBI" id="CHEBI:58593"/>
        <dbReference type="ChEBI" id="CHEBI:456216"/>
        <dbReference type="EC" id="2.7.4.25"/>
    </reaction>
</comment>
<dbReference type="GO" id="GO:0005737">
    <property type="term" value="C:cytoplasm"/>
    <property type="evidence" value="ECO:0007669"/>
    <property type="project" value="UniProtKB-SubCell"/>
</dbReference>
<keyword evidence="5 8" id="KW-0067">ATP-binding</keyword>
<dbReference type="InterPro" id="IPR003136">
    <property type="entry name" value="Cytidylate_kin"/>
</dbReference>
<evidence type="ECO:0000256" key="3">
    <source>
        <dbReference type="ARBA" id="ARBA00022741"/>
    </source>
</evidence>
<feature type="domain" description="Cytidylate kinase" evidence="9">
    <location>
        <begin position="6"/>
        <end position="217"/>
    </location>
</feature>
<evidence type="ECO:0000313" key="11">
    <source>
        <dbReference type="Proteomes" id="UP000237865"/>
    </source>
</evidence>
<dbReference type="CDD" id="cd02020">
    <property type="entry name" value="CMPK"/>
    <property type="match status" value="1"/>
</dbReference>
<comment type="catalytic activity">
    <reaction evidence="7 8">
        <text>CMP + ATP = CDP + ADP</text>
        <dbReference type="Rhea" id="RHEA:11600"/>
        <dbReference type="ChEBI" id="CHEBI:30616"/>
        <dbReference type="ChEBI" id="CHEBI:58069"/>
        <dbReference type="ChEBI" id="CHEBI:60377"/>
        <dbReference type="ChEBI" id="CHEBI:456216"/>
        <dbReference type="EC" id="2.7.4.25"/>
    </reaction>
</comment>
<proteinExistence type="inferred from homology"/>
<gene>
    <name evidence="8 10" type="primary">cmk</name>
    <name evidence="10" type="ORF">ELUCI_v1c07990</name>
</gene>
<dbReference type="Pfam" id="PF02224">
    <property type="entry name" value="Cytidylate_kin"/>
    <property type="match status" value="1"/>
</dbReference>
<evidence type="ECO:0000256" key="7">
    <source>
        <dbReference type="ARBA" id="ARBA00048478"/>
    </source>
</evidence>
<evidence type="ECO:0000313" key="10">
    <source>
        <dbReference type="EMBL" id="PPE05263.1"/>
    </source>
</evidence>
<evidence type="ECO:0000256" key="2">
    <source>
        <dbReference type="ARBA" id="ARBA00022679"/>
    </source>
</evidence>
<dbReference type="SUPFAM" id="SSF52540">
    <property type="entry name" value="P-loop containing nucleoside triphosphate hydrolases"/>
    <property type="match status" value="1"/>
</dbReference>
<evidence type="ECO:0000256" key="4">
    <source>
        <dbReference type="ARBA" id="ARBA00022777"/>
    </source>
</evidence>
<reference evidence="10 11" key="1">
    <citation type="submission" date="2017-11" db="EMBL/GenBank/DDBJ databases">
        <title>Genome sequence of Entomoplasma lucivorax PIPN-2 (ATCC 49196).</title>
        <authorList>
            <person name="Lo W.-S."/>
            <person name="Gasparich G.E."/>
            <person name="Kuo C.-H."/>
        </authorList>
    </citation>
    <scope>NUCLEOTIDE SEQUENCE [LARGE SCALE GENOMIC DNA]</scope>
    <source>
        <strain evidence="10 11">PIPN-2</strain>
    </source>
</reference>
<comment type="similarity">
    <text evidence="1 8">Belongs to the cytidylate kinase family. Type 1 subfamily.</text>
</comment>
<evidence type="ECO:0000259" key="9">
    <source>
        <dbReference type="Pfam" id="PF02224"/>
    </source>
</evidence>
<protein>
    <recommendedName>
        <fullName evidence="8">Cytidylate kinase</fullName>
        <shortName evidence="8">CK</shortName>
        <ecNumber evidence="8">2.7.4.25</ecNumber>
    </recommendedName>
    <alternativeName>
        <fullName evidence="8">Cytidine monophosphate kinase</fullName>
        <shortName evidence="8">CMP kinase</shortName>
    </alternativeName>
</protein>
<dbReference type="AlphaFoldDB" id="A0A2S5RD71"/>
<dbReference type="GO" id="GO:0036431">
    <property type="term" value="F:dCMP kinase activity"/>
    <property type="evidence" value="ECO:0007669"/>
    <property type="project" value="InterPro"/>
</dbReference>
<evidence type="ECO:0000256" key="1">
    <source>
        <dbReference type="ARBA" id="ARBA00009427"/>
    </source>
</evidence>
<dbReference type="NCBIfam" id="TIGR00017">
    <property type="entry name" value="cmk"/>
    <property type="match status" value="1"/>
</dbReference>
<comment type="caution">
    <text evidence="8">Lacks conserved residue(s) required for the propagation of feature annotation.</text>
</comment>
<dbReference type="EMBL" id="PHNE01000004">
    <property type="protein sequence ID" value="PPE05263.1"/>
    <property type="molecule type" value="Genomic_DNA"/>
</dbReference>
<dbReference type="HAMAP" id="MF_00238">
    <property type="entry name" value="Cytidyl_kinase_type1"/>
    <property type="match status" value="1"/>
</dbReference>
<evidence type="ECO:0000256" key="6">
    <source>
        <dbReference type="ARBA" id="ARBA00047615"/>
    </source>
</evidence>
<evidence type="ECO:0000256" key="8">
    <source>
        <dbReference type="HAMAP-Rule" id="MF_00238"/>
    </source>
</evidence>
<evidence type="ECO:0000256" key="5">
    <source>
        <dbReference type="ARBA" id="ARBA00022840"/>
    </source>
</evidence>
<accession>A0A2S5RD71</accession>
<keyword evidence="2 8" id="KW-0808">Transferase</keyword>
<dbReference type="Gene3D" id="3.40.50.300">
    <property type="entry name" value="P-loop containing nucleotide triphosphate hydrolases"/>
    <property type="match status" value="1"/>
</dbReference>
<keyword evidence="4 8" id="KW-0418">Kinase</keyword>
<dbReference type="GO" id="GO:0036430">
    <property type="term" value="F:CMP kinase activity"/>
    <property type="evidence" value="ECO:0007669"/>
    <property type="project" value="RHEA"/>
</dbReference>
<organism evidence="10 11">
    <name type="scientific">Williamsoniiplasma lucivorax</name>
    <dbReference type="NCBI Taxonomy" id="209274"/>
    <lineage>
        <taxon>Bacteria</taxon>
        <taxon>Bacillati</taxon>
        <taxon>Mycoplasmatota</taxon>
        <taxon>Mollicutes</taxon>
        <taxon>Entomoplasmatales</taxon>
        <taxon>Williamsoniiplasma</taxon>
    </lineage>
</organism>